<protein>
    <submittedName>
        <fullName evidence="1">Uncharacterized protein</fullName>
    </submittedName>
</protein>
<dbReference type="Proteomes" id="UP000286934">
    <property type="component" value="Unassembled WGS sequence"/>
</dbReference>
<evidence type="ECO:0000313" key="1">
    <source>
        <dbReference type="EMBL" id="RUO36102.1"/>
    </source>
</evidence>
<dbReference type="AlphaFoldDB" id="A0A432WQL7"/>
<name>A0A432WQL7_9GAMM</name>
<reference evidence="2" key="1">
    <citation type="journal article" date="2018" name="Front. Microbiol.">
        <title>Genome-Based Analysis Reveals the Taxonomy and Diversity of the Family Idiomarinaceae.</title>
        <authorList>
            <person name="Liu Y."/>
            <person name="Lai Q."/>
            <person name="Shao Z."/>
        </authorList>
    </citation>
    <scope>NUCLEOTIDE SEQUENCE [LARGE SCALE GENOMIC DNA]</scope>
    <source>
        <strain evidence="2">AIS</strain>
    </source>
</reference>
<keyword evidence="2" id="KW-1185">Reference proteome</keyword>
<dbReference type="EMBL" id="PIPP01000004">
    <property type="protein sequence ID" value="RUO36102.1"/>
    <property type="molecule type" value="Genomic_DNA"/>
</dbReference>
<proteinExistence type="predicted"/>
<accession>A0A432WQL7</accession>
<gene>
    <name evidence="1" type="ORF">CWE13_09525</name>
</gene>
<sequence>MKICQVWGDLSSEKSGENYPTDLFCDECFESMNPGKEDSGIVAYQDDDGSFGDTCSSCGKTTDEEEE</sequence>
<comment type="caution">
    <text evidence="1">The sequence shown here is derived from an EMBL/GenBank/DDBJ whole genome shotgun (WGS) entry which is preliminary data.</text>
</comment>
<dbReference type="OrthoDB" id="8687189at2"/>
<evidence type="ECO:0000313" key="2">
    <source>
        <dbReference type="Proteomes" id="UP000286934"/>
    </source>
</evidence>
<organism evidence="1 2">
    <name type="scientific">Aliidiomarina shirensis</name>
    <dbReference type="NCBI Taxonomy" id="1048642"/>
    <lineage>
        <taxon>Bacteria</taxon>
        <taxon>Pseudomonadati</taxon>
        <taxon>Pseudomonadota</taxon>
        <taxon>Gammaproteobacteria</taxon>
        <taxon>Alteromonadales</taxon>
        <taxon>Idiomarinaceae</taxon>
        <taxon>Aliidiomarina</taxon>
    </lineage>
</organism>
<dbReference type="RefSeq" id="WP_126808094.1">
    <property type="nucleotide sequence ID" value="NZ_PIPP01000004.1"/>
</dbReference>